<comment type="function">
    <text evidence="5">Catalyzes the S-adenosylmethionine monomethyl esterification of trans-aconitate.</text>
</comment>
<dbReference type="GO" id="GO:0032259">
    <property type="term" value="P:methylation"/>
    <property type="evidence" value="ECO:0007669"/>
    <property type="project" value="UniProtKB-KW"/>
</dbReference>
<evidence type="ECO:0000256" key="4">
    <source>
        <dbReference type="ARBA" id="ARBA00022691"/>
    </source>
</evidence>
<sequence>MADWSAEQYLMFEDERTRPARDLLAQIPIQDARKVADIGCGPGNSTALLVARWPQASVIGVDTSADMLKQARERLPEHKFIEANVAHWALPAGTDVVFANAVFQWVPDHLKQLKRLIGGLADGGVLAVQMPDNLDEPSHIMMREVAFQEPWRSQLATAAELRDALPKPGVYYDALRPLCSRLEIWHTVYNHALDDANAIVEWVKGTGLRPFVEPLDLPERKAYLAAYTARIAAAYPPQADGKVLLRFPRIFIVAIK</sequence>
<dbReference type="Proteomes" id="UP000032515">
    <property type="component" value="Unassembled WGS sequence"/>
</dbReference>
<accession>A0A0D7EE88</accession>
<evidence type="ECO:0000256" key="3">
    <source>
        <dbReference type="ARBA" id="ARBA00022679"/>
    </source>
</evidence>
<dbReference type="PANTHER" id="PTHR43861:SF1">
    <property type="entry name" value="TRANS-ACONITATE 2-METHYLTRANSFERASE"/>
    <property type="match status" value="1"/>
</dbReference>
<dbReference type="InterPro" id="IPR029063">
    <property type="entry name" value="SAM-dependent_MTases_sf"/>
</dbReference>
<evidence type="ECO:0000313" key="8">
    <source>
        <dbReference type="Proteomes" id="UP000032515"/>
    </source>
</evidence>
<dbReference type="CDD" id="cd02440">
    <property type="entry name" value="AdoMet_MTases"/>
    <property type="match status" value="1"/>
</dbReference>
<comment type="caution">
    <text evidence="7">The sequence shown here is derived from an EMBL/GenBank/DDBJ whole genome shotgun (WGS) entry which is preliminary data.</text>
</comment>
<dbReference type="STRING" id="1421013.GCA_000504425_01697"/>
<keyword evidence="4 5" id="KW-0949">S-adenosyl-L-methionine</keyword>
<evidence type="ECO:0000256" key="5">
    <source>
        <dbReference type="HAMAP-Rule" id="MF_00560"/>
    </source>
</evidence>
<dbReference type="EMBL" id="JXXE01000491">
    <property type="protein sequence ID" value="KIZ38810.1"/>
    <property type="molecule type" value="Genomic_DNA"/>
</dbReference>
<dbReference type="PATRIC" id="fig|1076.23.peg.5365"/>
<comment type="similarity">
    <text evidence="5">Belongs to the methyltransferase superfamily. Tam family.</text>
</comment>
<dbReference type="HAMAP" id="MF_00560">
    <property type="entry name" value="Tran_acon_Me_trans"/>
    <property type="match status" value="1"/>
</dbReference>
<dbReference type="SUPFAM" id="SSF53335">
    <property type="entry name" value="S-adenosyl-L-methionine-dependent methyltransferases"/>
    <property type="match status" value="1"/>
</dbReference>
<dbReference type="Gene3D" id="1.10.150.290">
    <property type="entry name" value="S-adenosyl-L-methionine-dependent methyltransferases"/>
    <property type="match status" value="1"/>
</dbReference>
<comment type="subcellular location">
    <subcellularLocation>
        <location evidence="5">Cytoplasm</location>
    </subcellularLocation>
</comment>
<feature type="domain" description="Methyltransferase" evidence="6">
    <location>
        <begin position="35"/>
        <end position="124"/>
    </location>
</feature>
<dbReference type="InterPro" id="IPR023506">
    <property type="entry name" value="Trans-aconitate_MeTrfase"/>
</dbReference>
<evidence type="ECO:0000259" key="6">
    <source>
        <dbReference type="Pfam" id="PF13649"/>
    </source>
</evidence>
<protein>
    <recommendedName>
        <fullName evidence="5">Trans-aconitate 2-methyltransferase</fullName>
        <ecNumber evidence="5">2.1.1.144</ecNumber>
    </recommendedName>
</protein>
<dbReference type="AlphaFoldDB" id="A0A0D7EE88"/>
<comment type="catalytic activity">
    <reaction evidence="5">
        <text>trans-aconitate + S-adenosyl-L-methionine = (E)-3-(methoxycarbonyl)pent-2-enedioate + S-adenosyl-L-homocysteine</text>
        <dbReference type="Rhea" id="RHEA:14969"/>
        <dbReference type="ChEBI" id="CHEBI:15708"/>
        <dbReference type="ChEBI" id="CHEBI:57470"/>
        <dbReference type="ChEBI" id="CHEBI:57856"/>
        <dbReference type="ChEBI" id="CHEBI:59789"/>
        <dbReference type="EC" id="2.1.1.144"/>
    </reaction>
</comment>
<name>A0A0D7EE88_RHOPL</name>
<dbReference type="RefSeq" id="WP_044415836.1">
    <property type="nucleotide sequence ID" value="NZ_JXXE01000491.1"/>
</dbReference>
<dbReference type="PANTHER" id="PTHR43861">
    <property type="entry name" value="TRANS-ACONITATE 2-METHYLTRANSFERASE-RELATED"/>
    <property type="match status" value="1"/>
</dbReference>
<dbReference type="InterPro" id="IPR023149">
    <property type="entry name" value="Trans_acon_MeTrfase_C"/>
</dbReference>
<keyword evidence="3 5" id="KW-0808">Transferase</keyword>
<organism evidence="7 8">
    <name type="scientific">Rhodopseudomonas palustris</name>
    <dbReference type="NCBI Taxonomy" id="1076"/>
    <lineage>
        <taxon>Bacteria</taxon>
        <taxon>Pseudomonadati</taxon>
        <taxon>Pseudomonadota</taxon>
        <taxon>Alphaproteobacteria</taxon>
        <taxon>Hyphomicrobiales</taxon>
        <taxon>Nitrobacteraceae</taxon>
        <taxon>Rhodopseudomonas</taxon>
    </lineage>
</organism>
<dbReference type="GO" id="GO:0030798">
    <property type="term" value="F:trans-aconitate 2-methyltransferase activity"/>
    <property type="evidence" value="ECO:0007669"/>
    <property type="project" value="UniProtKB-UniRule"/>
</dbReference>
<dbReference type="Gene3D" id="3.40.50.150">
    <property type="entry name" value="Vaccinia Virus protein VP39"/>
    <property type="match status" value="1"/>
</dbReference>
<evidence type="ECO:0000256" key="2">
    <source>
        <dbReference type="ARBA" id="ARBA00022603"/>
    </source>
</evidence>
<dbReference type="OrthoDB" id="9795085at2"/>
<keyword evidence="2 5" id="KW-0489">Methyltransferase</keyword>
<gene>
    <name evidence="5" type="primary">tam</name>
    <name evidence="7" type="ORF">OO17_22490</name>
</gene>
<dbReference type="NCBIfam" id="NF002463">
    <property type="entry name" value="PRK01683.1"/>
    <property type="match status" value="1"/>
</dbReference>
<dbReference type="GO" id="GO:0005737">
    <property type="term" value="C:cytoplasm"/>
    <property type="evidence" value="ECO:0007669"/>
    <property type="project" value="UniProtKB-SubCell"/>
</dbReference>
<reference evidence="7 8" key="1">
    <citation type="submission" date="2014-11" db="EMBL/GenBank/DDBJ databases">
        <title>Genomics and ecophysiology of heterotrophic nitrogen fixing bacteria isolated from estuarine surface water.</title>
        <authorList>
            <person name="Bentzon-Tilia M."/>
            <person name="Severin I."/>
            <person name="Hansen L.H."/>
            <person name="Riemann L."/>
        </authorList>
    </citation>
    <scope>NUCLEOTIDE SEQUENCE [LARGE SCALE GENOMIC DNA]</scope>
    <source>
        <strain evidence="7 8">BAL398</strain>
    </source>
</reference>
<dbReference type="InterPro" id="IPR041698">
    <property type="entry name" value="Methyltransf_25"/>
</dbReference>
<keyword evidence="1 5" id="KW-0963">Cytoplasm</keyword>
<dbReference type="Pfam" id="PF13649">
    <property type="entry name" value="Methyltransf_25"/>
    <property type="match status" value="1"/>
</dbReference>
<dbReference type="EC" id="2.1.1.144" evidence="5"/>
<evidence type="ECO:0000256" key="1">
    <source>
        <dbReference type="ARBA" id="ARBA00022490"/>
    </source>
</evidence>
<proteinExistence type="inferred from homology"/>
<evidence type="ECO:0000313" key="7">
    <source>
        <dbReference type="EMBL" id="KIZ38810.1"/>
    </source>
</evidence>